<gene>
    <name evidence="2" type="ORF">M0R45_000058</name>
</gene>
<feature type="region of interest" description="Disordered" evidence="1">
    <location>
        <begin position="33"/>
        <end position="73"/>
    </location>
</feature>
<accession>A0AAW1VQF7</accession>
<name>A0AAW1VQF7_RUBAR</name>
<protein>
    <submittedName>
        <fullName evidence="2">Uncharacterized protein</fullName>
    </submittedName>
</protein>
<reference evidence="2 3" key="1">
    <citation type="journal article" date="2023" name="G3 (Bethesda)">
        <title>A chromosome-length genome assembly and annotation of blackberry (Rubus argutus, cv. 'Hillquist').</title>
        <authorList>
            <person name="Bruna T."/>
            <person name="Aryal R."/>
            <person name="Dudchenko O."/>
            <person name="Sargent D.J."/>
            <person name="Mead D."/>
            <person name="Buti M."/>
            <person name="Cavallini A."/>
            <person name="Hytonen T."/>
            <person name="Andres J."/>
            <person name="Pham M."/>
            <person name="Weisz D."/>
            <person name="Mascagni F."/>
            <person name="Usai G."/>
            <person name="Natali L."/>
            <person name="Bassil N."/>
            <person name="Fernandez G.E."/>
            <person name="Lomsadze A."/>
            <person name="Armour M."/>
            <person name="Olukolu B."/>
            <person name="Poorten T."/>
            <person name="Britton C."/>
            <person name="Davik J."/>
            <person name="Ashrafi H."/>
            <person name="Aiden E.L."/>
            <person name="Borodovsky M."/>
            <person name="Worthington M."/>
        </authorList>
    </citation>
    <scope>NUCLEOTIDE SEQUENCE [LARGE SCALE GENOMIC DNA]</scope>
    <source>
        <strain evidence="2">PI 553951</strain>
    </source>
</reference>
<sequence>MPPASPSQTCLQATAVVPAPCLCLPSSPRALYSPAKTRSPEAVAAASVPRREPRPPLATAGAPYPNSLALERR</sequence>
<evidence type="ECO:0000313" key="2">
    <source>
        <dbReference type="EMBL" id="KAK9906072.1"/>
    </source>
</evidence>
<dbReference type="Proteomes" id="UP001457282">
    <property type="component" value="Unassembled WGS sequence"/>
</dbReference>
<evidence type="ECO:0000313" key="3">
    <source>
        <dbReference type="Proteomes" id="UP001457282"/>
    </source>
</evidence>
<evidence type="ECO:0000256" key="1">
    <source>
        <dbReference type="SAM" id="MobiDB-lite"/>
    </source>
</evidence>
<dbReference type="EMBL" id="JBEDUW010000111">
    <property type="protein sequence ID" value="KAK9906072.1"/>
    <property type="molecule type" value="Genomic_DNA"/>
</dbReference>
<keyword evidence="3" id="KW-1185">Reference proteome</keyword>
<comment type="caution">
    <text evidence="2">The sequence shown here is derived from an EMBL/GenBank/DDBJ whole genome shotgun (WGS) entry which is preliminary data.</text>
</comment>
<organism evidence="2 3">
    <name type="scientific">Rubus argutus</name>
    <name type="common">Southern blackberry</name>
    <dbReference type="NCBI Taxonomy" id="59490"/>
    <lineage>
        <taxon>Eukaryota</taxon>
        <taxon>Viridiplantae</taxon>
        <taxon>Streptophyta</taxon>
        <taxon>Embryophyta</taxon>
        <taxon>Tracheophyta</taxon>
        <taxon>Spermatophyta</taxon>
        <taxon>Magnoliopsida</taxon>
        <taxon>eudicotyledons</taxon>
        <taxon>Gunneridae</taxon>
        <taxon>Pentapetalae</taxon>
        <taxon>rosids</taxon>
        <taxon>fabids</taxon>
        <taxon>Rosales</taxon>
        <taxon>Rosaceae</taxon>
        <taxon>Rosoideae</taxon>
        <taxon>Rosoideae incertae sedis</taxon>
        <taxon>Rubus</taxon>
    </lineage>
</organism>
<proteinExistence type="predicted"/>
<dbReference type="AlphaFoldDB" id="A0AAW1VQF7"/>